<keyword evidence="2" id="KW-1185">Reference proteome</keyword>
<evidence type="ECO:0000313" key="2">
    <source>
        <dbReference type="Proteomes" id="UP001431902"/>
    </source>
</evidence>
<sequence length="89" mass="9920">MKQLVVLAATQKLFTKSYFDISNLREIAELIDAPTKGGAWAMLQPLHYVDYADMPPMLREAIPHLVNECLTARERAATDVFTALKGVSL</sequence>
<gene>
    <name evidence="1" type="ORF">QLQ16_10945</name>
</gene>
<protein>
    <submittedName>
        <fullName evidence="1">Uncharacterized protein</fullName>
    </submittedName>
</protein>
<dbReference type="Proteomes" id="UP001431902">
    <property type="component" value="Unassembled WGS sequence"/>
</dbReference>
<dbReference type="EMBL" id="JASGBH010000007">
    <property type="protein sequence ID" value="MDI9234354.1"/>
    <property type="molecule type" value="Genomic_DNA"/>
</dbReference>
<name>A0ABT6X892_9BURK</name>
<proteinExistence type="predicted"/>
<evidence type="ECO:0000313" key="1">
    <source>
        <dbReference type="EMBL" id="MDI9234354.1"/>
    </source>
</evidence>
<dbReference type="RefSeq" id="WP_283224728.1">
    <property type="nucleotide sequence ID" value="NZ_JASGBH010000007.1"/>
</dbReference>
<organism evidence="1 2">
    <name type="scientific">Limnohabitans lacus</name>
    <dbReference type="NCBI Taxonomy" id="3045173"/>
    <lineage>
        <taxon>Bacteria</taxon>
        <taxon>Pseudomonadati</taxon>
        <taxon>Pseudomonadota</taxon>
        <taxon>Betaproteobacteria</taxon>
        <taxon>Burkholderiales</taxon>
        <taxon>Comamonadaceae</taxon>
        <taxon>Limnohabitans</taxon>
    </lineage>
</organism>
<reference evidence="1" key="1">
    <citation type="submission" date="2023-05" db="EMBL/GenBank/DDBJ databases">
        <title>Limnohabitans sp. strain HM2-2 Genome sequencing and assembly.</title>
        <authorList>
            <person name="Jung Y."/>
        </authorList>
    </citation>
    <scope>NUCLEOTIDE SEQUENCE</scope>
    <source>
        <strain evidence="1">HM2-2</strain>
    </source>
</reference>
<comment type="caution">
    <text evidence="1">The sequence shown here is derived from an EMBL/GenBank/DDBJ whole genome shotgun (WGS) entry which is preliminary data.</text>
</comment>
<accession>A0ABT6X892</accession>